<feature type="region of interest" description="Disordered" evidence="1">
    <location>
        <begin position="473"/>
        <end position="820"/>
    </location>
</feature>
<name>S3DK41_GLAL2</name>
<feature type="compositionally biased region" description="Acidic residues" evidence="1">
    <location>
        <begin position="613"/>
        <end position="637"/>
    </location>
</feature>
<feature type="compositionally biased region" description="Polar residues" evidence="1">
    <location>
        <begin position="1184"/>
        <end position="1211"/>
    </location>
</feature>
<protein>
    <submittedName>
        <fullName evidence="3">Nucleic acid-binding protein</fullName>
    </submittedName>
</protein>
<dbReference type="GO" id="GO:0000723">
    <property type="term" value="P:telomere maintenance"/>
    <property type="evidence" value="ECO:0007669"/>
    <property type="project" value="InterPro"/>
</dbReference>
<feature type="compositionally biased region" description="Basic and acidic residues" evidence="1">
    <location>
        <begin position="1079"/>
        <end position="1089"/>
    </location>
</feature>
<feature type="compositionally biased region" description="Acidic residues" evidence="1">
    <location>
        <begin position="789"/>
        <end position="802"/>
    </location>
</feature>
<dbReference type="Gene3D" id="2.40.50.140">
    <property type="entry name" value="Nucleic acid-binding proteins"/>
    <property type="match status" value="1"/>
</dbReference>
<feature type="region of interest" description="Disordered" evidence="1">
    <location>
        <begin position="240"/>
        <end position="267"/>
    </location>
</feature>
<keyword evidence="4" id="KW-1185">Reference proteome</keyword>
<dbReference type="OrthoDB" id="5363079at2759"/>
<organism evidence="3 4">
    <name type="scientific">Glarea lozoyensis (strain ATCC 20868 / MF5171)</name>
    <dbReference type="NCBI Taxonomy" id="1116229"/>
    <lineage>
        <taxon>Eukaryota</taxon>
        <taxon>Fungi</taxon>
        <taxon>Dikarya</taxon>
        <taxon>Ascomycota</taxon>
        <taxon>Pezizomycotina</taxon>
        <taxon>Leotiomycetes</taxon>
        <taxon>Helotiales</taxon>
        <taxon>Helotiaceae</taxon>
        <taxon>Glarea</taxon>
    </lineage>
</organism>
<dbReference type="GeneID" id="19466612"/>
<feature type="region of interest" description="Disordered" evidence="1">
    <location>
        <begin position="172"/>
        <end position="191"/>
    </location>
</feature>
<feature type="compositionally biased region" description="Polar residues" evidence="1">
    <location>
        <begin position="1100"/>
        <end position="1111"/>
    </location>
</feature>
<dbReference type="eggNOG" id="ENOG502SAAT">
    <property type="taxonomic scope" value="Eukaryota"/>
</dbReference>
<dbReference type="Proteomes" id="UP000016922">
    <property type="component" value="Unassembled WGS sequence"/>
</dbReference>
<dbReference type="RefSeq" id="XP_008080438.1">
    <property type="nucleotide sequence ID" value="XM_008082247.1"/>
</dbReference>
<dbReference type="Pfam" id="PF02765">
    <property type="entry name" value="POT1"/>
    <property type="match status" value="1"/>
</dbReference>
<evidence type="ECO:0000313" key="3">
    <source>
        <dbReference type="EMBL" id="EPE32426.1"/>
    </source>
</evidence>
<proteinExistence type="predicted"/>
<feature type="compositionally biased region" description="Polar residues" evidence="1">
    <location>
        <begin position="1218"/>
        <end position="1232"/>
    </location>
</feature>
<feature type="compositionally biased region" description="Basic and acidic residues" evidence="1">
    <location>
        <begin position="963"/>
        <end position="979"/>
    </location>
</feature>
<feature type="compositionally biased region" description="Acidic residues" evidence="1">
    <location>
        <begin position="740"/>
        <end position="773"/>
    </location>
</feature>
<feature type="compositionally biased region" description="Basic and acidic residues" evidence="1">
    <location>
        <begin position="900"/>
        <end position="912"/>
    </location>
</feature>
<sequence>MPALDEAPGASLESTTHIPIAELSPNLAAPASRSVKAIVTLTWPFSSATGVVAFLLAEPDFRLRRARGQVRVQFAGSCARKVANSHITSGDEVCLCLDGVEWVQDGDQVSTPGRGVEFELRFTERVLLKFRPEDSQESKLIDIDHPPPESELPIASILPDAIPEFTLPSNGTNGTNGIEHTEPQKDDADDTLFSSPAFVKRARTSYGSMFDFDPFAEEDGTVAGKGRKRIRLSSVWKYTSRSPSPEREPTPIEKVTEDPIATPPRPIMMDEGCQTVEVAMDDAAEALASFSRQAVNVGSIPYPGANIMPNYVSQYLSSSMPPPKLQTDVLEGENLFVTTQNFPRSPRLQPLSSEGLPLVSPLISRGLDFSANHPILSSESAEGDGTQSQHTSLEDRQEDIYGASPQGLRHGAFTTAPSMFERSASQSANEVPSNNVTEDHFMAPELYEQIHEVTSALPSDDKDLSDHERFYVEEETDGNVQNRSRSPSSSPLVPAQMKYPDLDDYSQQPPIPLWANEPPAVTYPEFGISETEQYEHRSSSRAPVSAPMSRSQSGQSQAQAVDLTESSDEEGQSQQDDDADGEAEEISYPDELRKERSLDQRHTATRKERMDCEDLDEETYENDEQYMSDEPQEDSEDEVHYKYDVDGDGNYIDSAGNVIPGPGVPYTEGSEENYGSDEGSYDDEEEVSGQEDYSETSARAPAAPVFIDLLSSDDEEDTAQPGTAESLGTEPQTASRQDSSSEEEGEEDDEDDEENDEEQDDEQEQEEGEEEEEREKMNFESIRTKTLLEDAEDSVNEQDPENIDASNEGDQQLSEDEMEVDEIVPSNANLESSPHSEIHDEETEVLVEDTQVVVEIKTTVVELQQLEDSRIFRQDSVPLALEPSIAEDSKHDAEEEEPETEKLEHDSPRNVDVDDSENPTIVDEQVSLAPITSPQTANDVIQEDVNSPLKKPIVEVVVTDAMDIDRNDSEDHEKDHSVADEQSSERAVPASNDSVVRTVEQPADDTVEEESGAIIAQVDDEASDEEAEEAVETLEEEFAEIVSEAVDEAVVEVMAAHDHDASASNGNDADQQESLPLKHLGDDNKRPDALEVSPLRKSGTPGTVKQTTEQSPAREHNEHNVHFTRSKGPAHPPHKKHSPRRSHGLDGAMDEEMLPKSSTSSQLPEDVKQLLKRAEEVKHLLTPEHTQGSRATPAIETSFNNSNDSQVSTILSPKEPSHTVSNTQPDGLSNTEATEKAPSLRVTRARGKVATTEALSDNPTEDLVQGTATAERAETPKQIASPRNSQTTKGEPTLSPEISDATHVSPRRSHRRVVSTTSAADARDLRSKTASMSLSKDNTRPKTPVKSGEATKPGDSQVLASFPAIILDQRVSPVGHDASVELALSSLESPTRTRDRSAPVADLKLKLSRHLRTELSEFTALKVLRFHLNQKLDVLAIATTTPPEPQRAKGGPRHYQVSFNITDPSIAPSGVIQVQVSRPYKDALPIIQAGDGVLLRSFQVSSVSRGFALRSDQTGASSWAVFKGGDEVQAKGPPVEYGDEEKDHISQLRHWYGTLDSTAMVKINRANSEKGMGSPTGKL</sequence>
<dbReference type="HOGENOM" id="CLU_002756_1_0_1"/>
<evidence type="ECO:0000259" key="2">
    <source>
        <dbReference type="SMART" id="SM00976"/>
    </source>
</evidence>
<feature type="region of interest" description="Disordered" evidence="1">
    <location>
        <begin position="961"/>
        <end position="1032"/>
    </location>
</feature>
<feature type="compositionally biased region" description="Acidic residues" evidence="1">
    <location>
        <begin position="1018"/>
        <end position="1032"/>
    </location>
</feature>
<dbReference type="CDD" id="cd04497">
    <property type="entry name" value="hPOT1_OB1_like"/>
    <property type="match status" value="1"/>
</dbReference>
<feature type="compositionally biased region" description="Polar residues" evidence="1">
    <location>
        <begin position="1281"/>
        <end position="1290"/>
    </location>
</feature>
<feature type="region of interest" description="Disordered" evidence="1">
    <location>
        <begin position="1179"/>
        <end position="1355"/>
    </location>
</feature>
<evidence type="ECO:0000313" key="4">
    <source>
        <dbReference type="Proteomes" id="UP000016922"/>
    </source>
</evidence>
<gene>
    <name evidence="3" type="ORF">GLAREA_07559</name>
</gene>
<dbReference type="EMBL" id="KE145359">
    <property type="protein sequence ID" value="EPE32426.1"/>
    <property type="molecule type" value="Genomic_DNA"/>
</dbReference>
<feature type="compositionally biased region" description="Acidic residues" evidence="1">
    <location>
        <begin position="669"/>
        <end position="694"/>
    </location>
</feature>
<dbReference type="KEGG" id="glz:GLAREA_07559"/>
<dbReference type="GO" id="GO:0000781">
    <property type="term" value="C:chromosome, telomeric region"/>
    <property type="evidence" value="ECO:0007669"/>
    <property type="project" value="InterPro"/>
</dbReference>
<accession>S3DK41</accession>
<dbReference type="InterPro" id="IPR011564">
    <property type="entry name" value="Telomer_end-bd_POT1/Cdc13"/>
</dbReference>
<feature type="compositionally biased region" description="Polar residues" evidence="1">
    <location>
        <begin position="930"/>
        <end position="939"/>
    </location>
</feature>
<evidence type="ECO:0000256" key="1">
    <source>
        <dbReference type="SAM" id="MobiDB-lite"/>
    </source>
</evidence>
<feature type="domain" description="Telomeric single stranded DNA binding POT1/Cdc13" evidence="2">
    <location>
        <begin position="1418"/>
        <end position="1553"/>
    </location>
</feature>
<feature type="compositionally biased region" description="Basic and acidic residues" evidence="1">
    <location>
        <begin position="1112"/>
        <end position="1121"/>
    </location>
</feature>
<dbReference type="SMART" id="SM00976">
    <property type="entry name" value="Telo_bind"/>
    <property type="match status" value="1"/>
</dbReference>
<feature type="compositionally biased region" description="Basic residues" evidence="1">
    <location>
        <begin position="1132"/>
        <end position="1142"/>
    </location>
</feature>
<feature type="compositionally biased region" description="Basic and acidic residues" evidence="1">
    <location>
        <begin position="590"/>
        <end position="612"/>
    </location>
</feature>
<dbReference type="SUPFAM" id="SSF50249">
    <property type="entry name" value="Nucleic acid-binding proteins"/>
    <property type="match status" value="1"/>
</dbReference>
<feature type="compositionally biased region" description="Basic and acidic residues" evidence="1">
    <location>
        <begin position="774"/>
        <end position="788"/>
    </location>
</feature>
<dbReference type="GO" id="GO:0003677">
    <property type="term" value="F:DNA binding"/>
    <property type="evidence" value="ECO:0007669"/>
    <property type="project" value="InterPro"/>
</dbReference>
<dbReference type="InterPro" id="IPR012340">
    <property type="entry name" value="NA-bd_OB-fold"/>
</dbReference>
<feature type="compositionally biased region" description="Basic and acidic residues" evidence="1">
    <location>
        <begin position="244"/>
        <end position="257"/>
    </location>
</feature>
<feature type="compositionally biased region" description="Acidic residues" evidence="1">
    <location>
        <begin position="1002"/>
        <end position="1011"/>
    </location>
</feature>
<dbReference type="OMA" id="VWPYSSS"/>
<feature type="compositionally biased region" description="Acidic residues" evidence="1">
    <location>
        <begin position="565"/>
        <end position="588"/>
    </location>
</feature>
<feature type="compositionally biased region" description="Polar residues" evidence="1">
    <location>
        <begin position="1062"/>
        <end position="1074"/>
    </location>
</feature>
<feature type="compositionally biased region" description="Low complexity" evidence="1">
    <location>
        <begin position="549"/>
        <end position="560"/>
    </location>
</feature>
<feature type="region of interest" description="Disordered" evidence="1">
    <location>
        <begin position="882"/>
        <end position="944"/>
    </location>
</feature>
<reference evidence="3 4" key="1">
    <citation type="journal article" date="2013" name="BMC Genomics">
        <title>Genomics-driven discovery of the pneumocandin biosynthetic gene cluster in the fungus Glarea lozoyensis.</title>
        <authorList>
            <person name="Chen L."/>
            <person name="Yue Q."/>
            <person name="Zhang X."/>
            <person name="Xiang M."/>
            <person name="Wang C."/>
            <person name="Li S."/>
            <person name="Che Y."/>
            <person name="Ortiz-Lopez F.J."/>
            <person name="Bills G.F."/>
            <person name="Liu X."/>
            <person name="An Z."/>
        </authorList>
    </citation>
    <scope>NUCLEOTIDE SEQUENCE [LARGE SCALE GENOMIC DNA]</scope>
    <source>
        <strain evidence="4">ATCC 20868 / MF5171</strain>
    </source>
</reference>
<feature type="region of interest" description="Disordered" evidence="1">
    <location>
        <begin position="1054"/>
        <end position="1166"/>
    </location>
</feature>